<keyword evidence="2" id="KW-1185">Reference proteome</keyword>
<evidence type="ECO:0000313" key="1">
    <source>
        <dbReference type="EMBL" id="KAI7984162.1"/>
    </source>
</evidence>
<proteinExistence type="predicted"/>
<dbReference type="EMBL" id="CM045768">
    <property type="protein sequence ID" value="KAI7984162.1"/>
    <property type="molecule type" value="Genomic_DNA"/>
</dbReference>
<gene>
    <name evidence="1" type="ORF">LOK49_LG15G02033</name>
</gene>
<comment type="caution">
    <text evidence="1">The sequence shown here is derived from an EMBL/GenBank/DDBJ whole genome shotgun (WGS) entry which is preliminary data.</text>
</comment>
<sequence length="542" mass="60447">MSSPCTFLLRGPLEADRYIVYRRRPIKVSSPINTALWTVQKPSTPSISLSLSLSLKREMTERKENIVMFPFMAQGHIIPFLALALELEKKNGYTIIFVNTRLNIKKLRPSIPPNSSIRLLEIPFNSSDHGLPPDSENTDSLPLPLLLHLIVISPALEPAFRDLISGLVLQHGRPPLCIISDMFFGWSAKVAHEFGAFHAIFNAGGGYGMAAFHSLWLHLPYMKVNSEEFPMPGFPKGHRIHTKQLPEHFQVAVPGDSWCLFSQDMFRDWLESDGILFNTIEEIDHVGMEYFRQQIGCSVWPVGPILSSLGSKARAGDEAEATMHLCMKWLDSKPANSVLYVAFGSQSTPSPSQTIQLAMALEACGKNFIWVVRPPSNSVTDHDHNDGEWLPRGFERRIQDSNKGLLVQQWAPQLEILSHKSLCVFLTHCGWNSVLEALRSGVPMLSWPMGAEQNFNAKMLEEEMGICVGVASGSSEVNHKDIVKKIDLVMGGSTKGKEMKNKACEVMEMLNNSKNDEKGFKGSSAKAMEDFLYAALSKSCNY</sequence>
<evidence type="ECO:0000313" key="2">
    <source>
        <dbReference type="Proteomes" id="UP001060215"/>
    </source>
</evidence>
<protein>
    <submittedName>
        <fullName evidence="1">UDP-glycosyltransferase 92A1</fullName>
    </submittedName>
</protein>
<reference evidence="1 2" key="1">
    <citation type="journal article" date="2022" name="Plant J.">
        <title>Chromosome-level genome of Camellia lanceoleosa provides a valuable resource for understanding genome evolution and self-incompatibility.</title>
        <authorList>
            <person name="Gong W."/>
            <person name="Xiao S."/>
            <person name="Wang L."/>
            <person name="Liao Z."/>
            <person name="Chang Y."/>
            <person name="Mo W."/>
            <person name="Hu G."/>
            <person name="Li W."/>
            <person name="Zhao G."/>
            <person name="Zhu H."/>
            <person name="Hu X."/>
            <person name="Ji K."/>
            <person name="Xiang X."/>
            <person name="Song Q."/>
            <person name="Yuan D."/>
            <person name="Jin S."/>
            <person name="Zhang L."/>
        </authorList>
    </citation>
    <scope>NUCLEOTIDE SEQUENCE [LARGE SCALE GENOMIC DNA]</scope>
    <source>
        <strain evidence="1">SQ_2022a</strain>
    </source>
</reference>
<dbReference type="Proteomes" id="UP001060215">
    <property type="component" value="Chromosome 11"/>
</dbReference>
<name>A0ACC0F644_9ERIC</name>
<accession>A0ACC0F644</accession>
<organism evidence="1 2">
    <name type="scientific">Camellia lanceoleosa</name>
    <dbReference type="NCBI Taxonomy" id="1840588"/>
    <lineage>
        <taxon>Eukaryota</taxon>
        <taxon>Viridiplantae</taxon>
        <taxon>Streptophyta</taxon>
        <taxon>Embryophyta</taxon>
        <taxon>Tracheophyta</taxon>
        <taxon>Spermatophyta</taxon>
        <taxon>Magnoliopsida</taxon>
        <taxon>eudicotyledons</taxon>
        <taxon>Gunneridae</taxon>
        <taxon>Pentapetalae</taxon>
        <taxon>asterids</taxon>
        <taxon>Ericales</taxon>
        <taxon>Theaceae</taxon>
        <taxon>Camellia</taxon>
    </lineage>
</organism>